<evidence type="ECO:0000313" key="7">
    <source>
        <dbReference type="Proteomes" id="UP001162162"/>
    </source>
</evidence>
<evidence type="ECO:0000256" key="3">
    <source>
        <dbReference type="ARBA" id="ARBA00022598"/>
    </source>
</evidence>
<dbReference type="InterPro" id="IPR000873">
    <property type="entry name" value="AMP-dep_synth/lig_dom"/>
</dbReference>
<dbReference type="EMBL" id="JAPWTK010000176">
    <property type="protein sequence ID" value="KAJ8946770.1"/>
    <property type="molecule type" value="Genomic_DNA"/>
</dbReference>
<dbReference type="InterPro" id="IPR042099">
    <property type="entry name" value="ANL_N_sf"/>
</dbReference>
<comment type="caution">
    <text evidence="6">The sequence shown here is derived from an EMBL/GenBank/DDBJ whole genome shotgun (WGS) entry which is preliminary data.</text>
</comment>
<sequence length="594" mass="65830">MESSKKICNAERTHTFSGLTWDIFIPLSNTCKGFDSTHYLDKNMSKVSSLRSRNISKCSVPDLEGSKLALPKGFKGLGRRYYEQLGLEANKILQVDPAVGITETKGSVRARSIQLALEMKSRGIKENNIVVIFSKSHANQTIAVLASLFLGAIVAPLDPEFSNHECLELLKKLKPKMCFCDTRPMNQVQTVLGQLKLNAPLIHFGVENDGIPFQTLFIHKEDESFQPVSIENPKSSVAFILPTQGTTSTPKLVCLSHQNIYVQTNTLLDIFNYPERIVSSFPLSWILQTVLACASFEAGVVRILPPGSLTERNACKMIHDFEIGHAIFSTEYAKNLINNAGIKVRWPGLGLARRWCLDGFQKEEVAVAEEDADREIVTTALSKRAVADPVVIMGEDVDLFVLLNGLGAEETNVYLQKSTKGEAGYCHYSTTSYNQQDSQRSPGTVLFTHPFTGPYNPGASTPEQPRSFPGASTYVIRRRGRLVSRKAGADWPSDYNLSCLKCVLLSAINTQYEIQHLKKLLPHVKFLQCYCLTETGCVALTTVETYNSSLDRPNSVGRLSYNSKIKILDLDTKESLGQDNYGELYFSGEGVMLG</sequence>
<dbReference type="GO" id="GO:0016405">
    <property type="term" value="F:CoA-ligase activity"/>
    <property type="evidence" value="ECO:0007669"/>
    <property type="project" value="TreeGrafter"/>
</dbReference>
<dbReference type="SUPFAM" id="SSF56801">
    <property type="entry name" value="Acetyl-CoA synthetase-like"/>
    <property type="match status" value="1"/>
</dbReference>
<evidence type="ECO:0000256" key="1">
    <source>
        <dbReference type="ARBA" id="ARBA00004275"/>
    </source>
</evidence>
<evidence type="ECO:0000259" key="5">
    <source>
        <dbReference type="Pfam" id="PF00501"/>
    </source>
</evidence>
<dbReference type="Pfam" id="PF00501">
    <property type="entry name" value="AMP-binding"/>
    <property type="match status" value="1"/>
</dbReference>
<dbReference type="PANTHER" id="PTHR24096:SF149">
    <property type="entry name" value="AMP-BINDING DOMAIN-CONTAINING PROTEIN-RELATED"/>
    <property type="match status" value="1"/>
</dbReference>
<name>A0AAV8Y7P1_9CUCU</name>
<keyword evidence="7" id="KW-1185">Reference proteome</keyword>
<reference evidence="6" key="1">
    <citation type="journal article" date="2023" name="Insect Mol. Biol.">
        <title>Genome sequencing provides insights into the evolution of gene families encoding plant cell wall-degrading enzymes in longhorned beetles.</title>
        <authorList>
            <person name="Shin N.R."/>
            <person name="Okamura Y."/>
            <person name="Kirsch R."/>
            <person name="Pauchet Y."/>
        </authorList>
    </citation>
    <scope>NUCLEOTIDE SEQUENCE</scope>
    <source>
        <strain evidence="6">AMC_N1</strain>
    </source>
</reference>
<comment type="subcellular location">
    <subcellularLocation>
        <location evidence="1">Peroxisome</location>
    </subcellularLocation>
</comment>
<accession>A0AAV8Y7P1</accession>
<comment type="similarity">
    <text evidence="2">Belongs to the ATP-dependent AMP-binding enzyme family.</text>
</comment>
<evidence type="ECO:0000256" key="4">
    <source>
        <dbReference type="ARBA" id="ARBA00023140"/>
    </source>
</evidence>
<evidence type="ECO:0000313" key="6">
    <source>
        <dbReference type="EMBL" id="KAJ8946770.1"/>
    </source>
</evidence>
<proteinExistence type="inferred from homology"/>
<dbReference type="Gene3D" id="3.40.50.12780">
    <property type="entry name" value="N-terminal domain of ligase-like"/>
    <property type="match status" value="2"/>
</dbReference>
<keyword evidence="3" id="KW-0436">Ligase</keyword>
<dbReference type="GO" id="GO:0005777">
    <property type="term" value="C:peroxisome"/>
    <property type="evidence" value="ECO:0007669"/>
    <property type="project" value="UniProtKB-SubCell"/>
</dbReference>
<keyword evidence="4" id="KW-0576">Peroxisome</keyword>
<dbReference type="Proteomes" id="UP001162162">
    <property type="component" value="Unassembled WGS sequence"/>
</dbReference>
<feature type="domain" description="AMP-dependent synthetase/ligase" evidence="5">
    <location>
        <begin position="106"/>
        <end position="594"/>
    </location>
</feature>
<dbReference type="AlphaFoldDB" id="A0AAV8Y7P1"/>
<protein>
    <recommendedName>
        <fullName evidence="5">AMP-dependent synthetase/ligase domain-containing protein</fullName>
    </recommendedName>
</protein>
<dbReference type="PANTHER" id="PTHR24096">
    <property type="entry name" value="LONG-CHAIN-FATTY-ACID--COA LIGASE"/>
    <property type="match status" value="1"/>
</dbReference>
<gene>
    <name evidence="6" type="ORF">NQ318_018979</name>
</gene>
<organism evidence="6 7">
    <name type="scientific">Aromia moschata</name>
    <dbReference type="NCBI Taxonomy" id="1265417"/>
    <lineage>
        <taxon>Eukaryota</taxon>
        <taxon>Metazoa</taxon>
        <taxon>Ecdysozoa</taxon>
        <taxon>Arthropoda</taxon>
        <taxon>Hexapoda</taxon>
        <taxon>Insecta</taxon>
        <taxon>Pterygota</taxon>
        <taxon>Neoptera</taxon>
        <taxon>Endopterygota</taxon>
        <taxon>Coleoptera</taxon>
        <taxon>Polyphaga</taxon>
        <taxon>Cucujiformia</taxon>
        <taxon>Chrysomeloidea</taxon>
        <taxon>Cerambycidae</taxon>
        <taxon>Cerambycinae</taxon>
        <taxon>Callichromatini</taxon>
        <taxon>Aromia</taxon>
    </lineage>
</organism>
<evidence type="ECO:0000256" key="2">
    <source>
        <dbReference type="ARBA" id="ARBA00006432"/>
    </source>
</evidence>